<sequence>MPVMILAGPEHWLQAFDAVARRALDALHVLECWFSKCGAAVIALGLCRFLI</sequence>
<protein>
    <submittedName>
        <fullName evidence="1">Uncharacterized protein</fullName>
    </submittedName>
</protein>
<accession>M5R7H0</accession>
<keyword evidence="2" id="KW-1185">Reference proteome</keyword>
<evidence type="ECO:0000313" key="1">
    <source>
        <dbReference type="EMBL" id="EMI15320.1"/>
    </source>
</evidence>
<dbReference type="PATRIC" id="fig|1265738.3.peg.7744"/>
<comment type="caution">
    <text evidence="1">The sequence shown here is derived from an EMBL/GenBank/DDBJ whole genome shotgun (WGS) entry which is preliminary data.</text>
</comment>
<dbReference type="Proteomes" id="UP000011991">
    <property type="component" value="Unassembled WGS sequence"/>
</dbReference>
<dbReference type="AlphaFoldDB" id="M5R7H0"/>
<dbReference type="EMBL" id="ANOG01001116">
    <property type="protein sequence ID" value="EMI15320.1"/>
    <property type="molecule type" value="Genomic_DNA"/>
</dbReference>
<name>M5R7H0_9BACT</name>
<evidence type="ECO:0000313" key="2">
    <source>
        <dbReference type="Proteomes" id="UP000011991"/>
    </source>
</evidence>
<organism evidence="1 2">
    <name type="scientific">Rhodopirellula maiorica SM1</name>
    <dbReference type="NCBI Taxonomy" id="1265738"/>
    <lineage>
        <taxon>Bacteria</taxon>
        <taxon>Pseudomonadati</taxon>
        <taxon>Planctomycetota</taxon>
        <taxon>Planctomycetia</taxon>
        <taxon>Pirellulales</taxon>
        <taxon>Pirellulaceae</taxon>
        <taxon>Novipirellula</taxon>
    </lineage>
</organism>
<reference evidence="1 2" key="1">
    <citation type="journal article" date="2013" name="Mar. Genomics">
        <title>Expression of sulfatases in Rhodopirellula baltica and the diversity of sulfatases in the genus Rhodopirellula.</title>
        <authorList>
            <person name="Wegner C.E."/>
            <person name="Richter-Heitmann T."/>
            <person name="Klindworth A."/>
            <person name="Klockow C."/>
            <person name="Richter M."/>
            <person name="Achstetter T."/>
            <person name="Glockner F.O."/>
            <person name="Harder J."/>
        </authorList>
    </citation>
    <scope>NUCLEOTIDE SEQUENCE [LARGE SCALE GENOMIC DNA]</scope>
    <source>
        <strain evidence="1 2">SM1</strain>
    </source>
</reference>
<proteinExistence type="predicted"/>
<gene>
    <name evidence="1" type="ORF">RMSM_07758</name>
</gene>